<name>A0ABR9XG08_9SPHI</name>
<dbReference type="RefSeq" id="WP_194105535.1">
    <property type="nucleotide sequence ID" value="NZ_JADFFM010000001.1"/>
</dbReference>
<proteinExistence type="predicted"/>
<evidence type="ECO:0000259" key="1">
    <source>
        <dbReference type="Pfam" id="PF18942"/>
    </source>
</evidence>
<accession>A0ABR9XG08</accession>
<dbReference type="Proteomes" id="UP000632774">
    <property type="component" value="Unassembled WGS sequence"/>
</dbReference>
<dbReference type="PROSITE" id="PS51257">
    <property type="entry name" value="PROKAR_LIPOPROTEIN"/>
    <property type="match status" value="1"/>
</dbReference>
<protein>
    <recommendedName>
        <fullName evidence="1">DUF5689 domain-containing protein</fullName>
    </recommendedName>
</protein>
<organism evidence="2 3">
    <name type="scientific">Mucilaginibacter boryungensis</name>
    <dbReference type="NCBI Taxonomy" id="768480"/>
    <lineage>
        <taxon>Bacteria</taxon>
        <taxon>Pseudomonadati</taxon>
        <taxon>Bacteroidota</taxon>
        <taxon>Sphingobacteriia</taxon>
        <taxon>Sphingobacteriales</taxon>
        <taxon>Sphingobacteriaceae</taxon>
        <taxon>Mucilaginibacter</taxon>
    </lineage>
</organism>
<keyword evidence="3" id="KW-1185">Reference proteome</keyword>
<comment type="caution">
    <text evidence="2">The sequence shown here is derived from an EMBL/GenBank/DDBJ whole genome shotgun (WGS) entry which is preliminary data.</text>
</comment>
<dbReference type="InterPro" id="IPR043744">
    <property type="entry name" value="DUF5689"/>
</dbReference>
<dbReference type="Pfam" id="PF18942">
    <property type="entry name" value="DUF5689"/>
    <property type="match status" value="1"/>
</dbReference>
<gene>
    <name evidence="2" type="ORF">IRJ18_07295</name>
</gene>
<feature type="domain" description="DUF5689" evidence="1">
    <location>
        <begin position="35"/>
        <end position="245"/>
    </location>
</feature>
<evidence type="ECO:0000313" key="2">
    <source>
        <dbReference type="EMBL" id="MBE9666161.1"/>
    </source>
</evidence>
<sequence length="510" mass="53471">MKKILFYSLLLIASAGIWSGCQKGNNYPDGVLSPIIAITDLRQIYKGTDVTLDTKNMAGAHEIIGTVVSDFTGGNMRPGLLVMQNNRRTRLRGIAINLGADAAKYAPGDSLMVDVTGAVLTRSSGVLQLTGLSTANITKVSSGNTVIGTRATSAAILANPDNYESTLVAVVKGGFDPLPAPTETFSGDKVINDGFGNINMHTEAAATFASTVLPVSANFTGIIYGTTATDGTIVPQLRMRSGSDVKILSSVISIAPIIICGFYADPPGTDYPYEYVQLLATRDINFATEPFSVVFTNNAGASTPTGFPTKGWATGDLRTFKFELKTGSVTKGQYFYTGGSGKRIAGSTSADISSSTWIGAFNYQTTNSPNFSTATPATFGTKTTNLLANSGNAAGIAVLPGLNITLASVPVDVIFYGTGGTLFDPVANVGYPITNTDLYDLKDVISLTPQPYNRQGSNTLAYILPLANSWDMLGGVYNVSLGKWVAARSTTNILPVALADIEGDGATKLK</sequence>
<evidence type="ECO:0000313" key="3">
    <source>
        <dbReference type="Proteomes" id="UP000632774"/>
    </source>
</evidence>
<dbReference type="EMBL" id="JADFFM010000001">
    <property type="protein sequence ID" value="MBE9666161.1"/>
    <property type="molecule type" value="Genomic_DNA"/>
</dbReference>
<reference evidence="2 3" key="1">
    <citation type="submission" date="2020-10" db="EMBL/GenBank/DDBJ databases">
        <title>Mucilaginibacter mali sp. nov., isolated from rhizosphere soil of apple orchard.</title>
        <authorList>
            <person name="Lee J.-S."/>
            <person name="Kim H.S."/>
            <person name="Kim J.-S."/>
        </authorList>
    </citation>
    <scope>NUCLEOTIDE SEQUENCE [LARGE SCALE GENOMIC DNA]</scope>
    <source>
        <strain evidence="2 3">KCTC 23157</strain>
    </source>
</reference>